<dbReference type="GO" id="GO:0006357">
    <property type="term" value="P:regulation of transcription by RNA polymerase II"/>
    <property type="evidence" value="ECO:0007669"/>
    <property type="project" value="InterPro"/>
</dbReference>
<evidence type="ECO:0000256" key="12">
    <source>
        <dbReference type="RuleBase" id="RU000383"/>
    </source>
</evidence>
<comment type="similarity">
    <text evidence="2">Belongs to the cyclin family. Cyclin C subfamily.</text>
</comment>
<dbReference type="CDD" id="cd20524">
    <property type="entry name" value="CYCLIN_CCNH_rpt1"/>
    <property type="match status" value="1"/>
</dbReference>
<dbReference type="AlphaFoldDB" id="A0A8C8AU05"/>
<evidence type="ECO:0000256" key="13">
    <source>
        <dbReference type="SAM" id="Phobius"/>
    </source>
</evidence>
<dbReference type="InterPro" id="IPR043198">
    <property type="entry name" value="Cyclin/Ssn8"/>
</dbReference>
<evidence type="ECO:0000256" key="7">
    <source>
        <dbReference type="ARBA" id="ARBA00023163"/>
    </source>
</evidence>
<keyword evidence="4" id="KW-0597">Phosphoprotein</keyword>
<evidence type="ECO:0000256" key="5">
    <source>
        <dbReference type="ARBA" id="ARBA00023015"/>
    </source>
</evidence>
<dbReference type="Gene3D" id="1.10.472.10">
    <property type="entry name" value="Cyclin-like"/>
    <property type="match status" value="2"/>
</dbReference>
<dbReference type="GO" id="GO:0006351">
    <property type="term" value="P:DNA-templated transcription"/>
    <property type="evidence" value="ECO:0007669"/>
    <property type="project" value="InterPro"/>
</dbReference>
<evidence type="ECO:0000256" key="11">
    <source>
        <dbReference type="ARBA" id="ARBA00026042"/>
    </source>
</evidence>
<evidence type="ECO:0000256" key="4">
    <source>
        <dbReference type="ARBA" id="ARBA00022553"/>
    </source>
</evidence>
<sequence>MVRVVGERIPPRTRPSIKKCLLIYIQLALISFIPSFSVTSLSPRTRPASATAAAAPSRGSALPAKLHLPACPAPAVKRGAVKRARWGACAAAAAITGGPGSMYYSSTQWRHWTFRGEEELARRRAEANRKFLGKAVASGKVQQSDQVLLEPHEELAICKYYEKRLLDFCAVFKPAMPRSVVGTACMYFKRFYLNNSVMEYHPRIIMLTCAFLACKVDEFNVSSAQFVGNLRESPPGQEKALEQILEYELLLIQQLNFHLIVHNPYRPFEGFLIDLKTRYPRLENPEVLRKTADDFLNRVALTDAYLLFTPSQIALTAILSSGSRAGISMESYLSENLTLKENRTSLAKLLDDLKCMKNLIKKYELPRPEEVAALKQKLEKCHSLELSLNANLKKRKGYEDDDYVTKKSKVDEFTHHWECDRVCYFWQEQEESDTGVSRHVGHAGSMQNSGTGLLPDVIRH</sequence>
<dbReference type="Proteomes" id="UP000694552">
    <property type="component" value="Unplaced"/>
</dbReference>
<dbReference type="FunFam" id="1.10.472.10:FF:000044">
    <property type="entry name" value="cyclin-H isoform X1"/>
    <property type="match status" value="1"/>
</dbReference>
<keyword evidence="9" id="KW-0131">Cell cycle</keyword>
<evidence type="ECO:0000256" key="2">
    <source>
        <dbReference type="ARBA" id="ARBA00008638"/>
    </source>
</evidence>
<feature type="domain" description="Cyclin-like" evidence="14">
    <location>
        <begin position="163"/>
        <end position="253"/>
    </location>
</feature>
<evidence type="ECO:0000313" key="16">
    <source>
        <dbReference type="Proteomes" id="UP000694552"/>
    </source>
</evidence>
<dbReference type="GO" id="GO:0070985">
    <property type="term" value="C:transcription factor TFIIK complex"/>
    <property type="evidence" value="ECO:0007669"/>
    <property type="project" value="InterPro"/>
</dbReference>
<comment type="subunit">
    <text evidence="11">Associates primarily with CDK7 and MAT1 to form the CAK complex. CAK can further associate with the core-TFIIH to form the TFIIH basal transcription factor.</text>
</comment>
<keyword evidence="8" id="KW-0539">Nucleus</keyword>
<accession>A0A8C8AU05</accession>
<reference evidence="15" key="1">
    <citation type="submission" date="2025-08" db="UniProtKB">
        <authorList>
            <consortium name="Ensembl"/>
        </authorList>
    </citation>
    <scope>IDENTIFICATION</scope>
</reference>
<dbReference type="SUPFAM" id="SSF47954">
    <property type="entry name" value="Cyclin-like"/>
    <property type="match status" value="2"/>
</dbReference>
<dbReference type="CDD" id="cd20525">
    <property type="entry name" value="CYCLIN_CCNH_rpt2"/>
    <property type="match status" value="1"/>
</dbReference>
<keyword evidence="5" id="KW-0805">Transcription regulation</keyword>
<evidence type="ECO:0000256" key="1">
    <source>
        <dbReference type="ARBA" id="ARBA00004123"/>
    </source>
</evidence>
<dbReference type="Ensembl" id="ENSOSUT00000010620.1">
    <property type="protein sequence ID" value="ENSOSUP00000010259.1"/>
    <property type="gene ID" value="ENSOSUG00000007492.1"/>
</dbReference>
<evidence type="ECO:0000256" key="8">
    <source>
        <dbReference type="ARBA" id="ARBA00023242"/>
    </source>
</evidence>
<evidence type="ECO:0000313" key="15">
    <source>
        <dbReference type="Ensembl" id="ENSOSUP00000010259.1"/>
    </source>
</evidence>
<keyword evidence="13" id="KW-1133">Transmembrane helix</keyword>
<dbReference type="GO" id="GO:0016538">
    <property type="term" value="F:cyclin-dependent protein serine/threonine kinase regulator activity"/>
    <property type="evidence" value="ECO:0007669"/>
    <property type="project" value="InterPro"/>
</dbReference>
<dbReference type="Pfam" id="PF16899">
    <property type="entry name" value="Cyclin_C_2"/>
    <property type="match status" value="1"/>
</dbReference>
<evidence type="ECO:0000256" key="9">
    <source>
        <dbReference type="ARBA" id="ARBA00023306"/>
    </source>
</evidence>
<organism evidence="15 16">
    <name type="scientific">Otus sunia</name>
    <name type="common">Oriental scops-owl</name>
    <dbReference type="NCBI Taxonomy" id="257818"/>
    <lineage>
        <taxon>Eukaryota</taxon>
        <taxon>Metazoa</taxon>
        <taxon>Chordata</taxon>
        <taxon>Craniata</taxon>
        <taxon>Vertebrata</taxon>
        <taxon>Euteleostomi</taxon>
        <taxon>Archelosauria</taxon>
        <taxon>Archosauria</taxon>
        <taxon>Dinosauria</taxon>
        <taxon>Saurischia</taxon>
        <taxon>Theropoda</taxon>
        <taxon>Coelurosauria</taxon>
        <taxon>Aves</taxon>
        <taxon>Neognathae</taxon>
        <taxon>Neoaves</taxon>
        <taxon>Telluraves</taxon>
        <taxon>Strigiformes</taxon>
        <taxon>Strigidae</taxon>
        <taxon>Otus</taxon>
    </lineage>
</organism>
<evidence type="ECO:0000256" key="10">
    <source>
        <dbReference type="ARBA" id="ARBA00025343"/>
    </source>
</evidence>
<comment type="subcellular location">
    <subcellularLocation>
        <location evidence="1">Nucleus</location>
    </subcellularLocation>
</comment>
<feature type="transmembrane region" description="Helical" evidence="13">
    <location>
        <begin position="21"/>
        <end position="41"/>
    </location>
</feature>
<protein>
    <recommendedName>
        <fullName evidence="3">Cyclin-H</fullName>
    </recommendedName>
</protein>
<dbReference type="InterPro" id="IPR031658">
    <property type="entry name" value="Cyclin_C_2"/>
</dbReference>
<dbReference type="FunFam" id="1.10.472.10:FF:000029">
    <property type="entry name" value="Cyclin h"/>
    <property type="match status" value="1"/>
</dbReference>
<dbReference type="InterPro" id="IPR013763">
    <property type="entry name" value="Cyclin-like_dom"/>
</dbReference>
<reference evidence="15" key="2">
    <citation type="submission" date="2025-09" db="UniProtKB">
        <authorList>
            <consortium name="Ensembl"/>
        </authorList>
    </citation>
    <scope>IDENTIFICATION</scope>
</reference>
<comment type="function">
    <text evidence="10">Regulates CDK7, the catalytic subunit of the CDK-activating kinase (CAK) enzymatic complex. CAK activates the cyclin-associated kinases CDK1, CDK2, CDK4 and CDK6 by threonine phosphorylation. CAK complexed to the core-TFIIH basal transcription factor activates RNA polymerase II by serine phosphorylation of the repetitive C-terminal domain (CTD) of its large subunit (POLR2A), allowing its escape from the promoter and elongation of the transcripts. Involved in cell cycle control and in RNA transcription by RNA polymerase II. Its expression and activity are constant throughout the cell cycle.</text>
</comment>
<dbReference type="SMART" id="SM00385">
    <property type="entry name" value="CYCLIN"/>
    <property type="match status" value="1"/>
</dbReference>
<dbReference type="InterPro" id="IPR006671">
    <property type="entry name" value="Cyclin_N"/>
</dbReference>
<evidence type="ECO:0000256" key="3">
    <source>
        <dbReference type="ARBA" id="ARBA00019496"/>
    </source>
</evidence>
<keyword evidence="13" id="KW-0812">Transmembrane</keyword>
<dbReference type="InterPro" id="IPR027081">
    <property type="entry name" value="CyclinH/Ccl1"/>
</dbReference>
<keyword evidence="13" id="KW-0472">Membrane</keyword>
<dbReference type="Pfam" id="PF00134">
    <property type="entry name" value="Cyclin_N"/>
    <property type="match status" value="1"/>
</dbReference>
<keyword evidence="7" id="KW-0804">Transcription</keyword>
<dbReference type="InterPro" id="IPR036915">
    <property type="entry name" value="Cyclin-like_sf"/>
</dbReference>
<keyword evidence="6 12" id="KW-0195">Cyclin</keyword>
<dbReference type="NCBIfam" id="TIGR00569">
    <property type="entry name" value="ccl1"/>
    <property type="match status" value="1"/>
</dbReference>
<evidence type="ECO:0000256" key="6">
    <source>
        <dbReference type="ARBA" id="ARBA00023127"/>
    </source>
</evidence>
<dbReference type="PANTHER" id="PTHR10026">
    <property type="entry name" value="CYCLIN"/>
    <property type="match status" value="1"/>
</dbReference>
<evidence type="ECO:0000259" key="14">
    <source>
        <dbReference type="SMART" id="SM00385"/>
    </source>
</evidence>
<proteinExistence type="inferred from homology"/>
<keyword evidence="16" id="KW-1185">Reference proteome</keyword>
<name>A0A8C8AU05_9STRI</name>